<proteinExistence type="predicted"/>
<sequence length="36" mass="3938">MPAPVEDARRRGVLKDRSALEAMDGEDHTGLTDGRD</sequence>
<gene>
    <name evidence="2" type="ORF">S06H3_62637</name>
</gene>
<organism evidence="2">
    <name type="scientific">marine sediment metagenome</name>
    <dbReference type="NCBI Taxonomy" id="412755"/>
    <lineage>
        <taxon>unclassified sequences</taxon>
        <taxon>metagenomes</taxon>
        <taxon>ecological metagenomes</taxon>
    </lineage>
</organism>
<dbReference type="EMBL" id="BARV01041351">
    <property type="protein sequence ID" value="GAI49954.1"/>
    <property type="molecule type" value="Genomic_DNA"/>
</dbReference>
<feature type="region of interest" description="Disordered" evidence="1">
    <location>
        <begin position="1"/>
        <end position="36"/>
    </location>
</feature>
<protein>
    <submittedName>
        <fullName evidence="2">Uncharacterized protein</fullName>
    </submittedName>
</protein>
<evidence type="ECO:0000256" key="1">
    <source>
        <dbReference type="SAM" id="MobiDB-lite"/>
    </source>
</evidence>
<dbReference type="AlphaFoldDB" id="X1R301"/>
<name>X1R301_9ZZZZ</name>
<evidence type="ECO:0000313" key="2">
    <source>
        <dbReference type="EMBL" id="GAI49954.1"/>
    </source>
</evidence>
<comment type="caution">
    <text evidence="2">The sequence shown here is derived from an EMBL/GenBank/DDBJ whole genome shotgun (WGS) entry which is preliminary data.</text>
</comment>
<accession>X1R301</accession>
<reference evidence="2" key="1">
    <citation type="journal article" date="2014" name="Front. Microbiol.">
        <title>High frequency of phylogenetically diverse reductive dehalogenase-homologous genes in deep subseafloor sedimentary metagenomes.</title>
        <authorList>
            <person name="Kawai M."/>
            <person name="Futagami T."/>
            <person name="Toyoda A."/>
            <person name="Takaki Y."/>
            <person name="Nishi S."/>
            <person name="Hori S."/>
            <person name="Arai W."/>
            <person name="Tsubouchi T."/>
            <person name="Morono Y."/>
            <person name="Uchiyama I."/>
            <person name="Ito T."/>
            <person name="Fujiyama A."/>
            <person name="Inagaki F."/>
            <person name="Takami H."/>
        </authorList>
    </citation>
    <scope>NUCLEOTIDE SEQUENCE</scope>
    <source>
        <strain evidence="2">Expedition CK06-06</strain>
    </source>
</reference>
<feature type="non-terminal residue" evidence="2">
    <location>
        <position position="36"/>
    </location>
</feature>